<name>A0ABN3BGR3_9ACTN</name>
<evidence type="ECO:0000313" key="2">
    <source>
        <dbReference type="Proteomes" id="UP001501391"/>
    </source>
</evidence>
<comment type="caution">
    <text evidence="1">The sequence shown here is derived from an EMBL/GenBank/DDBJ whole genome shotgun (WGS) entry which is preliminary data.</text>
</comment>
<dbReference type="Proteomes" id="UP001501391">
    <property type="component" value="Unassembled WGS sequence"/>
</dbReference>
<dbReference type="EMBL" id="BAAAOQ010000008">
    <property type="protein sequence ID" value="GAA2196085.1"/>
    <property type="molecule type" value="Genomic_DNA"/>
</dbReference>
<evidence type="ECO:0000313" key="1">
    <source>
        <dbReference type="EMBL" id="GAA2196085.1"/>
    </source>
</evidence>
<organism evidence="1 2">
    <name type="scientific">Streptomyces bangladeshensis</name>
    <dbReference type="NCBI Taxonomy" id="295352"/>
    <lineage>
        <taxon>Bacteria</taxon>
        <taxon>Bacillati</taxon>
        <taxon>Actinomycetota</taxon>
        <taxon>Actinomycetes</taxon>
        <taxon>Kitasatosporales</taxon>
        <taxon>Streptomycetaceae</taxon>
        <taxon>Streptomyces</taxon>
    </lineage>
</organism>
<sequence length="66" mass="6631">MRIAPSASAYAPNARASVTTVTCGHAGVTAPKTAAMPRAPSSQTVFLFSVASSPPFRLSAPTASLP</sequence>
<accession>A0ABN3BGR3</accession>
<protein>
    <submittedName>
        <fullName evidence="1">Uncharacterized protein</fullName>
    </submittedName>
</protein>
<gene>
    <name evidence="1" type="ORF">GCM10009787_28850</name>
</gene>
<proteinExistence type="predicted"/>
<reference evidence="1 2" key="1">
    <citation type="journal article" date="2019" name="Int. J. Syst. Evol. Microbiol.">
        <title>The Global Catalogue of Microorganisms (GCM) 10K type strain sequencing project: providing services to taxonomists for standard genome sequencing and annotation.</title>
        <authorList>
            <consortium name="The Broad Institute Genomics Platform"/>
            <consortium name="The Broad Institute Genome Sequencing Center for Infectious Disease"/>
            <person name="Wu L."/>
            <person name="Ma J."/>
        </authorList>
    </citation>
    <scope>NUCLEOTIDE SEQUENCE [LARGE SCALE GENOMIC DNA]</scope>
    <source>
        <strain evidence="1 2">JCM 14924</strain>
    </source>
</reference>
<keyword evidence="2" id="KW-1185">Reference proteome</keyword>